<dbReference type="GO" id="GO:0061136">
    <property type="term" value="P:regulation of proteasomal protein catabolic process"/>
    <property type="evidence" value="ECO:0007669"/>
    <property type="project" value="TreeGrafter"/>
</dbReference>
<dbReference type="EC" id="3.4.19.12" evidence="7"/>
<dbReference type="Pfam" id="PF00240">
    <property type="entry name" value="ubiquitin"/>
    <property type="match status" value="1"/>
</dbReference>
<evidence type="ECO:0000256" key="2">
    <source>
        <dbReference type="ARBA" id="ARBA00008739"/>
    </source>
</evidence>
<dbReference type="GO" id="GO:0016579">
    <property type="term" value="P:protein deubiquitination"/>
    <property type="evidence" value="ECO:0007669"/>
    <property type="project" value="InterPro"/>
</dbReference>
<evidence type="ECO:0000256" key="6">
    <source>
        <dbReference type="ARBA" id="ARBA00022807"/>
    </source>
</evidence>
<keyword evidence="4 7" id="KW-0833">Ubl conjugation pathway</keyword>
<dbReference type="CDD" id="cd02657">
    <property type="entry name" value="Peptidase_C19A"/>
    <property type="match status" value="1"/>
</dbReference>
<dbReference type="SUPFAM" id="SSF54001">
    <property type="entry name" value="Cysteine proteinases"/>
    <property type="match status" value="1"/>
</dbReference>
<dbReference type="InterPro" id="IPR001394">
    <property type="entry name" value="Peptidase_C19_UCH"/>
</dbReference>
<dbReference type="InterPro" id="IPR000626">
    <property type="entry name" value="Ubiquitin-like_dom"/>
</dbReference>
<dbReference type="FunFam" id="3.90.70.10:FF:000032">
    <property type="entry name" value="Ubiquitin carboxyl-terminal hydrolase 14"/>
    <property type="match status" value="1"/>
</dbReference>
<evidence type="ECO:0000259" key="8">
    <source>
        <dbReference type="PROSITE" id="PS50053"/>
    </source>
</evidence>
<keyword evidence="5 7" id="KW-0378">Hydrolase</keyword>
<dbReference type="GO" id="GO:0004843">
    <property type="term" value="F:cysteine-type deubiquitinase activity"/>
    <property type="evidence" value="ECO:0007669"/>
    <property type="project" value="UniProtKB-UniRule"/>
</dbReference>
<evidence type="ECO:0000256" key="5">
    <source>
        <dbReference type="ARBA" id="ARBA00022801"/>
    </source>
</evidence>
<dbReference type="InterPro" id="IPR028889">
    <property type="entry name" value="USP"/>
</dbReference>
<evidence type="ECO:0000313" key="11">
    <source>
        <dbReference type="RefSeq" id="XP_018496806.1"/>
    </source>
</evidence>
<dbReference type="Proteomes" id="UP000694867">
    <property type="component" value="Unplaced"/>
</dbReference>
<keyword evidence="6 7" id="KW-0788">Thiol protease</keyword>
<name>A0AAJ7L5X8_9ACAR</name>
<dbReference type="PROSITE" id="PS00973">
    <property type="entry name" value="USP_2"/>
    <property type="match status" value="1"/>
</dbReference>
<evidence type="ECO:0000256" key="3">
    <source>
        <dbReference type="ARBA" id="ARBA00022670"/>
    </source>
</evidence>
<dbReference type="SMART" id="SM00213">
    <property type="entry name" value="UBQ"/>
    <property type="match status" value="1"/>
</dbReference>
<dbReference type="RefSeq" id="XP_018496806.1">
    <property type="nucleotide sequence ID" value="XM_018641290.1"/>
</dbReference>
<organism evidence="10 11">
    <name type="scientific">Galendromus occidentalis</name>
    <name type="common">western predatory mite</name>
    <dbReference type="NCBI Taxonomy" id="34638"/>
    <lineage>
        <taxon>Eukaryota</taxon>
        <taxon>Metazoa</taxon>
        <taxon>Ecdysozoa</taxon>
        <taxon>Arthropoda</taxon>
        <taxon>Chelicerata</taxon>
        <taxon>Arachnida</taxon>
        <taxon>Acari</taxon>
        <taxon>Parasitiformes</taxon>
        <taxon>Mesostigmata</taxon>
        <taxon>Gamasina</taxon>
        <taxon>Phytoseioidea</taxon>
        <taxon>Phytoseiidae</taxon>
        <taxon>Typhlodrominae</taxon>
        <taxon>Galendromus</taxon>
    </lineage>
</organism>
<dbReference type="InterPro" id="IPR044635">
    <property type="entry name" value="UBP14-like"/>
</dbReference>
<evidence type="ECO:0000256" key="4">
    <source>
        <dbReference type="ARBA" id="ARBA00022786"/>
    </source>
</evidence>
<feature type="domain" description="USP" evidence="9">
    <location>
        <begin position="103"/>
        <end position="479"/>
    </location>
</feature>
<dbReference type="PANTHER" id="PTHR43982:SF1">
    <property type="entry name" value="UBIQUITIN CARBOXYL-TERMINAL HYDROLASE 14"/>
    <property type="match status" value="1"/>
</dbReference>
<accession>A0AAJ7L5X8</accession>
<comment type="catalytic activity">
    <reaction evidence="1 7">
        <text>Thiol-dependent hydrolysis of ester, thioester, amide, peptide and isopeptide bonds formed by the C-terminal Gly of ubiquitin (a 76-residue protein attached to proteins as an intracellular targeting signal).</text>
        <dbReference type="EC" id="3.4.19.12"/>
    </reaction>
</comment>
<evidence type="ECO:0000259" key="9">
    <source>
        <dbReference type="PROSITE" id="PS50235"/>
    </source>
</evidence>
<dbReference type="Gene3D" id="3.90.70.10">
    <property type="entry name" value="Cysteine proteinases"/>
    <property type="match status" value="1"/>
</dbReference>
<dbReference type="Gene3D" id="3.10.20.90">
    <property type="entry name" value="Phosphatidylinositol 3-kinase Catalytic Subunit, Chain A, domain 1"/>
    <property type="match status" value="1"/>
</dbReference>
<dbReference type="SUPFAM" id="SSF54236">
    <property type="entry name" value="Ubiquitin-like"/>
    <property type="match status" value="1"/>
</dbReference>
<dbReference type="InterPro" id="IPR029071">
    <property type="entry name" value="Ubiquitin-like_domsf"/>
</dbReference>
<protein>
    <recommendedName>
        <fullName evidence="7">Ubiquitin carboxyl-terminal hydrolase</fullName>
        <ecNumber evidence="7">3.4.19.12</ecNumber>
    </recommendedName>
</protein>
<evidence type="ECO:0000256" key="7">
    <source>
        <dbReference type="RuleBase" id="RU366025"/>
    </source>
</evidence>
<dbReference type="PROSITE" id="PS50053">
    <property type="entry name" value="UBIQUITIN_2"/>
    <property type="match status" value="1"/>
</dbReference>
<dbReference type="PROSITE" id="PS50235">
    <property type="entry name" value="USP_3"/>
    <property type="match status" value="1"/>
</dbReference>
<dbReference type="CDD" id="cd16104">
    <property type="entry name" value="Ubl_USP14_like"/>
    <property type="match status" value="1"/>
</dbReference>
<dbReference type="PROSITE" id="PS00972">
    <property type="entry name" value="USP_1"/>
    <property type="match status" value="1"/>
</dbReference>
<evidence type="ECO:0000256" key="1">
    <source>
        <dbReference type="ARBA" id="ARBA00000707"/>
    </source>
</evidence>
<comment type="similarity">
    <text evidence="2">Belongs to the peptidase C19 family. USP14/UBP6 subfamily.</text>
</comment>
<dbReference type="CTD" id="9097"/>
<dbReference type="PANTHER" id="PTHR43982">
    <property type="entry name" value="UBIQUITIN CARBOXYL-TERMINAL HYDROLASE"/>
    <property type="match status" value="1"/>
</dbReference>
<dbReference type="GeneID" id="100908895"/>
<dbReference type="InterPro" id="IPR038765">
    <property type="entry name" value="Papain-like_cys_pep_sf"/>
</dbReference>
<keyword evidence="3 7" id="KW-0645">Protease</keyword>
<dbReference type="KEGG" id="goe:100908895"/>
<dbReference type="AlphaFoldDB" id="A0AAJ7L5X8"/>
<dbReference type="GO" id="GO:0043161">
    <property type="term" value="P:proteasome-mediated ubiquitin-dependent protein catabolic process"/>
    <property type="evidence" value="ECO:0007669"/>
    <property type="project" value="InterPro"/>
</dbReference>
<dbReference type="GO" id="GO:0070628">
    <property type="term" value="F:proteasome binding"/>
    <property type="evidence" value="ECO:0007669"/>
    <property type="project" value="TreeGrafter"/>
</dbReference>
<proteinExistence type="inferred from homology"/>
<reference evidence="11" key="1">
    <citation type="submission" date="2025-08" db="UniProtKB">
        <authorList>
            <consortium name="RefSeq"/>
        </authorList>
    </citation>
    <scope>IDENTIFICATION</scope>
</reference>
<feature type="domain" description="Ubiquitin-like" evidence="8">
    <location>
        <begin position="2"/>
        <end position="70"/>
    </location>
</feature>
<sequence>MATLKVKVKWGKESYDVDLDLNEAPEVFKAQLFALTGVTPDRQKVMCKGAILKETWDSMRVKDGATILMMGSKGEIPQAPAEKPTFLEDMDASQLATALKLPCGLYNLGNTCYLNAVVQCLRTVPELVKYLATYQTRSNDPQITPLSNKQQITCSLRDLFWNMEEHAVIQPLFLVDFWRRTFPQFAEKGENGVTMQQDANEAWTELVRVLDSVLWQNLPKVGVDPSVTVDETACRKREGFMKMLFGGELEVTMKCSESESECETRTTEEFFQLSCFISTEVRYLLAGLKLRMQENITKMSPTLGRDAVYQKTSKLSRLPGYLTVSIVRFFYKEKEAVNAKILKDVKFPMMLDVFELCSQDLQQSLIPQRDKFKVWEDEQVRTIPVEAKKKDVAEARPDIPFAFPNDPGSNNSGFYQLQAILTHKGRSSSSGHYVGWIRRGKEWFKCDDETVTPIHEDDIMKLSGGGDWHVAYVLLYGPRLLGVS</sequence>
<gene>
    <name evidence="11" type="primary">LOC100908895</name>
</gene>
<dbReference type="InterPro" id="IPR018200">
    <property type="entry name" value="USP_CS"/>
</dbReference>
<dbReference type="Pfam" id="PF00443">
    <property type="entry name" value="UCH"/>
    <property type="match status" value="1"/>
</dbReference>
<keyword evidence="10" id="KW-1185">Reference proteome</keyword>
<evidence type="ECO:0000313" key="10">
    <source>
        <dbReference type="Proteomes" id="UP000694867"/>
    </source>
</evidence>